<dbReference type="eggNOG" id="COG1708">
    <property type="taxonomic scope" value="Bacteria"/>
</dbReference>
<dbReference type="AlphaFoldDB" id="Q2YCQ2"/>
<keyword evidence="1 4" id="KW-0808">Transferase</keyword>
<evidence type="ECO:0000313" key="5">
    <source>
        <dbReference type="Proteomes" id="UP000002718"/>
    </source>
</evidence>
<gene>
    <name evidence="3" type="ordered locus">Nmul_A0161</name>
    <name evidence="4" type="ORF">SAMN05216403_1308</name>
</gene>
<dbReference type="Proteomes" id="UP000002718">
    <property type="component" value="Chromosome"/>
</dbReference>
<dbReference type="Pfam" id="PF13427">
    <property type="entry name" value="AadA_C"/>
    <property type="match status" value="1"/>
</dbReference>
<name>Q2YCQ2_NITMU</name>
<evidence type="ECO:0000313" key="4">
    <source>
        <dbReference type="EMBL" id="SEG10293.1"/>
    </source>
</evidence>
<proteinExistence type="predicted"/>
<dbReference type="GO" id="GO:0016779">
    <property type="term" value="F:nucleotidyltransferase activity"/>
    <property type="evidence" value="ECO:0007669"/>
    <property type="project" value="UniProtKB-KW"/>
</dbReference>
<reference evidence="3" key="1">
    <citation type="submission" date="2005-08" db="EMBL/GenBank/DDBJ databases">
        <title>Complete sequence of Chromosome 1 of Nitrosospira multiformis ATCC 25196.</title>
        <authorList>
            <consortium name="US DOE Joint Genome Institute"/>
            <person name="Copeland A."/>
            <person name="Lucas S."/>
            <person name="Lapidus A."/>
            <person name="Barry K."/>
            <person name="Detter J.C."/>
            <person name="Glavina T."/>
            <person name="Hammon N."/>
            <person name="Israni S."/>
            <person name="Pitluck S."/>
            <person name="Chain P."/>
            <person name="Malfatti S."/>
            <person name="Shin M."/>
            <person name="Vergez L."/>
            <person name="Schmutz J."/>
            <person name="Larimer F."/>
            <person name="Land M."/>
            <person name="Hauser L."/>
            <person name="Kyrpides N."/>
            <person name="Lykidis A."/>
            <person name="Richardson P."/>
        </authorList>
    </citation>
    <scope>NUCLEOTIDE SEQUENCE</scope>
    <source>
        <strain evidence="3">ATCC 25196</strain>
    </source>
</reference>
<dbReference type="InterPro" id="IPR025184">
    <property type="entry name" value="AadA_C"/>
</dbReference>
<evidence type="ECO:0000259" key="2">
    <source>
        <dbReference type="Pfam" id="PF13427"/>
    </source>
</evidence>
<dbReference type="HOGENOM" id="CLU_155202_0_0_4"/>
<dbReference type="Proteomes" id="UP000236751">
    <property type="component" value="Unassembled WGS sequence"/>
</dbReference>
<dbReference type="EMBL" id="CP000103">
    <property type="protein sequence ID" value="ABB73469.1"/>
    <property type="molecule type" value="Genomic_DNA"/>
</dbReference>
<organism evidence="3 5">
    <name type="scientific">Nitrosospira multiformis (strain ATCC 25196 / NCIMB 11849 / C 71)</name>
    <dbReference type="NCBI Taxonomy" id="323848"/>
    <lineage>
        <taxon>Bacteria</taxon>
        <taxon>Pseudomonadati</taxon>
        <taxon>Pseudomonadota</taxon>
        <taxon>Betaproteobacteria</taxon>
        <taxon>Nitrosomonadales</taxon>
        <taxon>Nitrosomonadaceae</taxon>
        <taxon>Nitrosospira</taxon>
    </lineage>
</organism>
<accession>Q2YCQ2</accession>
<reference evidence="4 6" key="4">
    <citation type="submission" date="2016-10" db="EMBL/GenBank/DDBJ databases">
        <authorList>
            <person name="de Groot N.N."/>
        </authorList>
    </citation>
    <scope>NUCLEOTIDE SEQUENCE [LARGE SCALE GENOMIC DNA]</scope>
    <source>
        <strain evidence="4 6">Nl13</strain>
    </source>
</reference>
<dbReference type="KEGG" id="nmu:Nmul_A0161"/>
<evidence type="ECO:0000313" key="6">
    <source>
        <dbReference type="Proteomes" id="UP000236751"/>
    </source>
</evidence>
<evidence type="ECO:0000256" key="1">
    <source>
        <dbReference type="ARBA" id="ARBA00022679"/>
    </source>
</evidence>
<keyword evidence="5" id="KW-1185">Reference proteome</keyword>
<protein>
    <submittedName>
        <fullName evidence="3">Adenyltransferase</fullName>
    </submittedName>
    <submittedName>
        <fullName evidence="4">Streptomycin 3-adenylyltransferase</fullName>
    </submittedName>
</protein>
<reference evidence="3 5" key="3">
    <citation type="journal article" date="2008" name="Appl. Environ. Microbiol.">
        <title>Complete genome sequence of Nitrosospira multiformis, an ammonia-oxidizing bacterium from the soil environment.</title>
        <authorList>
            <person name="Norton J.M."/>
            <person name="Klotz M.G."/>
            <person name="Stein L.Y."/>
            <person name="Arp D.J."/>
            <person name="Bottomley P.J."/>
            <person name="Chain P.S."/>
            <person name="Hauser L.J."/>
            <person name="Land M.L."/>
            <person name="Larimer F.W."/>
            <person name="Shin M.W."/>
            <person name="Starkenburg S.R."/>
        </authorList>
    </citation>
    <scope>NUCLEOTIDE SEQUENCE [LARGE SCALE GENOMIC DNA]</scope>
    <source>
        <strain evidence="3">ATCC 25196</strain>
        <strain evidence="5">ATCC 25196 / NCIMB 11849 / C 71</strain>
    </source>
</reference>
<evidence type="ECO:0000313" key="3">
    <source>
        <dbReference type="EMBL" id="ABB73469.1"/>
    </source>
</evidence>
<sequence>MPASELFDPVPKESFVKALSDTAAQWNEESDWQGDERNVVLALARIWFSVSTGEIARKDAAASWLLERLPHEHRAVLMVALAAYLGTARDDLAEPTEQVASFVPYSKAMIESICHYIRHRCKRNRMATPQGRTTSI</sequence>
<reference evidence="5" key="2">
    <citation type="submission" date="2005-08" db="EMBL/GenBank/DDBJ databases">
        <title>Complete sequence of chromosome 1 of Nitrosospira multiformis ATCC 25196.</title>
        <authorList>
            <person name="Copeland A."/>
            <person name="Lucas S."/>
            <person name="Lapidus A."/>
            <person name="Barry K."/>
            <person name="Detter J.C."/>
            <person name="Glavina T."/>
            <person name="Hammon N."/>
            <person name="Israni S."/>
            <person name="Pitluck S."/>
            <person name="Chain P."/>
            <person name="Malfatti S."/>
            <person name="Shin M."/>
            <person name="Vergez L."/>
            <person name="Schmutz J."/>
            <person name="Larimer F."/>
            <person name="Land M."/>
            <person name="Hauser L."/>
            <person name="Kyrpides N."/>
            <person name="Lykidis A."/>
            <person name="Richardson P."/>
        </authorList>
    </citation>
    <scope>NUCLEOTIDE SEQUENCE [LARGE SCALE GENOMIC DNA]</scope>
    <source>
        <strain evidence="5">ATCC 25196 / NCIMB 11849 / C 71</strain>
    </source>
</reference>
<dbReference type="EMBL" id="FNVK01000030">
    <property type="protein sequence ID" value="SEG10293.1"/>
    <property type="molecule type" value="Genomic_DNA"/>
</dbReference>
<feature type="domain" description="Adenylyltransferase AadA C-terminal" evidence="2">
    <location>
        <begin position="5"/>
        <end position="108"/>
    </location>
</feature>
<keyword evidence="4" id="KW-0548">Nucleotidyltransferase</keyword>